<gene>
    <name evidence="3" type="ORF">LY89DRAFT_657053</name>
</gene>
<dbReference type="STRING" id="149040.A0A132BCP7"/>
<protein>
    <submittedName>
        <fullName evidence="3">Uncharacterized protein</fullName>
    </submittedName>
</protein>
<evidence type="ECO:0000256" key="1">
    <source>
        <dbReference type="SAM" id="MobiDB-lite"/>
    </source>
</evidence>
<sequence>MDNENVDADNDRSSLREAVEMAGLGRGDERDSASQSKQTLAIPRKPIQKSISSHFRENISPTSPTAPSRVVFPDIEMVSPESLRERSIGEDTRSYNFDFDFVSPQSIRAPSPDPNRELPAIMEEPAVAERPVSLVSAMEEEIRDEVPKSHSNEAYQVPPPPIDNDYNPYQAIGSQVDLLKVAPAKRKGTKNWFSRYSADWWLMEFLSCLVSLLATAAIVIILKIYDGKPLSKGPHSITLNSLLAIFITIAQIGLVIPLSEALGQLKWVWFKENERSLVDFETFDEASRGPIGGMKFLRTLGFGHLASIGALISVLGLATSPITQQIISYREHLVPGTSGPLAQAARSDVFLAYNPIQGSTGVPDLSMQQAVKMGLFNAANESISASTPSCSSGNCTWPDFSSLGICSKVANVTSFLTVSPLATNLSASIGYMVDNNVTLPNGAFLQAGEMAMNITTAPNVDNSSSVSPVNGSLAFANEPNAAYTTISDHYVIWQNTAGQGQADFGAMEILLYWCVNTYSTQVTAGISSTSISSTSVNIASTNTSLTLPDSNSANGTFQQWGELAMNPSNSSDNYTVDGSANAALAAYMGTTFRGTYEIGLGGGYTTDAAQVLVSALFGEPGLAGARGQVADDMQLSGVQNLTQNIATGMTNNIRDRQFAGQAATGTSWVLETYVHVSWPWISFLIVLLVSSFAFLLATIVKTRAVKVDVMRSSALATMCALGQEVKGYMGPVDLRGSTFEKAEGLRVRLGKGATGW</sequence>
<dbReference type="EMBL" id="KQ947431">
    <property type="protein sequence ID" value="KUJ09624.1"/>
    <property type="molecule type" value="Genomic_DNA"/>
</dbReference>
<feature type="region of interest" description="Disordered" evidence="1">
    <location>
        <begin position="1"/>
        <end position="69"/>
    </location>
</feature>
<keyword evidence="2" id="KW-1133">Transmembrane helix</keyword>
<evidence type="ECO:0000313" key="3">
    <source>
        <dbReference type="EMBL" id="KUJ09624.1"/>
    </source>
</evidence>
<evidence type="ECO:0000256" key="2">
    <source>
        <dbReference type="SAM" id="Phobius"/>
    </source>
</evidence>
<accession>A0A132BCP7</accession>
<reference evidence="3 4" key="1">
    <citation type="submission" date="2015-10" db="EMBL/GenBank/DDBJ databases">
        <title>Full genome of DAOMC 229536 Phialocephala scopiformis, a fungal endophyte of spruce producing the potent anti-insectan compound rugulosin.</title>
        <authorList>
            <consortium name="DOE Joint Genome Institute"/>
            <person name="Walker A.K."/>
            <person name="Frasz S.L."/>
            <person name="Seifert K.A."/>
            <person name="Miller J.D."/>
            <person name="Mondo S.J."/>
            <person name="Labutti K."/>
            <person name="Lipzen A."/>
            <person name="Dockter R."/>
            <person name="Kennedy M."/>
            <person name="Grigoriev I.V."/>
            <person name="Spatafora J.W."/>
        </authorList>
    </citation>
    <scope>NUCLEOTIDE SEQUENCE [LARGE SCALE GENOMIC DNA]</scope>
    <source>
        <strain evidence="3 4">CBS 120377</strain>
    </source>
</reference>
<keyword evidence="2" id="KW-0472">Membrane</keyword>
<dbReference type="Proteomes" id="UP000070700">
    <property type="component" value="Unassembled WGS sequence"/>
</dbReference>
<dbReference type="InParanoid" id="A0A132BCP7"/>
<keyword evidence="2" id="KW-0812">Transmembrane</keyword>
<dbReference type="OrthoDB" id="5376804at2759"/>
<dbReference type="RefSeq" id="XP_018063979.1">
    <property type="nucleotide sequence ID" value="XM_018212416.1"/>
</dbReference>
<dbReference type="Pfam" id="PF11374">
    <property type="entry name" value="DUF3176"/>
    <property type="match status" value="1"/>
</dbReference>
<dbReference type="KEGG" id="psco:LY89DRAFT_657053"/>
<dbReference type="PANTHER" id="PTHR35394">
    <property type="entry name" value="DUF3176 DOMAIN-CONTAINING PROTEIN"/>
    <property type="match status" value="1"/>
</dbReference>
<dbReference type="PANTHER" id="PTHR35394:SF5">
    <property type="entry name" value="DUF3176 DOMAIN-CONTAINING PROTEIN"/>
    <property type="match status" value="1"/>
</dbReference>
<evidence type="ECO:0000313" key="4">
    <source>
        <dbReference type="Proteomes" id="UP000070700"/>
    </source>
</evidence>
<feature type="compositionally biased region" description="Polar residues" evidence="1">
    <location>
        <begin position="49"/>
        <end position="66"/>
    </location>
</feature>
<keyword evidence="4" id="KW-1185">Reference proteome</keyword>
<name>A0A132BCP7_MOLSC</name>
<feature type="transmembrane region" description="Helical" evidence="2">
    <location>
        <begin position="678"/>
        <end position="700"/>
    </location>
</feature>
<organism evidence="3 4">
    <name type="scientific">Mollisia scopiformis</name>
    <name type="common">Conifer needle endophyte fungus</name>
    <name type="synonym">Phialocephala scopiformis</name>
    <dbReference type="NCBI Taxonomy" id="149040"/>
    <lineage>
        <taxon>Eukaryota</taxon>
        <taxon>Fungi</taxon>
        <taxon>Dikarya</taxon>
        <taxon>Ascomycota</taxon>
        <taxon>Pezizomycotina</taxon>
        <taxon>Leotiomycetes</taxon>
        <taxon>Helotiales</taxon>
        <taxon>Mollisiaceae</taxon>
        <taxon>Mollisia</taxon>
    </lineage>
</organism>
<feature type="non-terminal residue" evidence="3">
    <location>
        <position position="756"/>
    </location>
</feature>
<dbReference type="InterPro" id="IPR021514">
    <property type="entry name" value="DUF3176"/>
</dbReference>
<dbReference type="AlphaFoldDB" id="A0A132BCP7"/>
<dbReference type="GeneID" id="28822142"/>
<feature type="transmembrane region" description="Helical" evidence="2">
    <location>
        <begin position="296"/>
        <end position="318"/>
    </location>
</feature>
<proteinExistence type="predicted"/>
<feature type="transmembrane region" description="Helical" evidence="2">
    <location>
        <begin position="200"/>
        <end position="225"/>
    </location>
</feature>
<feature type="compositionally biased region" description="Basic and acidic residues" evidence="1">
    <location>
        <begin position="9"/>
        <end position="19"/>
    </location>
</feature>
<feature type="transmembrane region" description="Helical" evidence="2">
    <location>
        <begin position="237"/>
        <end position="256"/>
    </location>
</feature>